<sequence>MVPPSFHNWISSHDHATLEKVVQDILEYEEWDTTRTKATGDGGHDVILNRGRREVIVEVVNREGVGPGEIREIAGAASEHNVSETAVTAVSFTKGALETADKIERNSDTTIDLWDAECLYNKLIGTTLEDFRDRYPTN</sequence>
<evidence type="ECO:0000313" key="2">
    <source>
        <dbReference type="EMBL" id="QFU82602.1"/>
    </source>
</evidence>
<dbReference type="SUPFAM" id="SSF52980">
    <property type="entry name" value="Restriction endonuclease-like"/>
    <property type="match status" value="1"/>
</dbReference>
<dbReference type="GO" id="GO:0009307">
    <property type="term" value="P:DNA restriction-modification system"/>
    <property type="evidence" value="ECO:0007669"/>
    <property type="project" value="InterPro"/>
</dbReference>
<dbReference type="Proteomes" id="UP000326170">
    <property type="component" value="Chromosome"/>
</dbReference>
<dbReference type="KEGG" id="nas:GCU68_08750"/>
<dbReference type="InterPro" id="IPR011335">
    <property type="entry name" value="Restrct_endonuc-II-like"/>
</dbReference>
<name>A0A5P9P3A6_9EURY</name>
<feature type="domain" description="Restriction endonuclease type IV Mrr" evidence="1">
    <location>
        <begin position="12"/>
        <end position="119"/>
    </location>
</feature>
<evidence type="ECO:0000259" key="1">
    <source>
        <dbReference type="Pfam" id="PF04471"/>
    </source>
</evidence>
<dbReference type="GO" id="GO:0004519">
    <property type="term" value="F:endonuclease activity"/>
    <property type="evidence" value="ECO:0007669"/>
    <property type="project" value="InterPro"/>
</dbReference>
<organism evidence="2 3">
    <name type="scientific">Natronorubrum aibiense</name>
    <dbReference type="NCBI Taxonomy" id="348826"/>
    <lineage>
        <taxon>Archaea</taxon>
        <taxon>Methanobacteriati</taxon>
        <taxon>Methanobacteriota</taxon>
        <taxon>Stenosarchaea group</taxon>
        <taxon>Halobacteria</taxon>
        <taxon>Halobacteriales</taxon>
        <taxon>Natrialbaceae</taxon>
        <taxon>Natronorubrum</taxon>
    </lineage>
</organism>
<dbReference type="EMBL" id="CP045488">
    <property type="protein sequence ID" value="QFU82602.1"/>
    <property type="molecule type" value="Genomic_DNA"/>
</dbReference>
<proteinExistence type="predicted"/>
<dbReference type="Gene3D" id="3.40.1350.10">
    <property type="match status" value="1"/>
</dbReference>
<dbReference type="RefSeq" id="WP_152940767.1">
    <property type="nucleotide sequence ID" value="NZ_CP045488.1"/>
</dbReference>
<dbReference type="AlphaFoldDB" id="A0A5P9P3A6"/>
<evidence type="ECO:0000313" key="3">
    <source>
        <dbReference type="Proteomes" id="UP000326170"/>
    </source>
</evidence>
<reference evidence="2 3" key="1">
    <citation type="journal article" date="2007" name="Int. J. Syst. Evol. Microbiol.">
        <title>Natronorubrum sulfidifaciens sp. nov., an extremely haloalkaliphilic archaeon isolated from Aiding salt lake in Xin-Jiang, China.</title>
        <authorList>
            <person name="Cui H.L."/>
            <person name="Tohty D."/>
            <person name="Liu H.C."/>
            <person name="Liu S.J."/>
            <person name="Oren A."/>
            <person name="Zhou P.J."/>
        </authorList>
    </citation>
    <scope>NUCLEOTIDE SEQUENCE [LARGE SCALE GENOMIC DNA]</scope>
    <source>
        <strain evidence="2 3">7-3</strain>
    </source>
</reference>
<dbReference type="Pfam" id="PF04471">
    <property type="entry name" value="Mrr_cat"/>
    <property type="match status" value="1"/>
</dbReference>
<keyword evidence="3" id="KW-1185">Reference proteome</keyword>
<dbReference type="GO" id="GO:0003677">
    <property type="term" value="F:DNA binding"/>
    <property type="evidence" value="ECO:0007669"/>
    <property type="project" value="InterPro"/>
</dbReference>
<dbReference type="InterPro" id="IPR011856">
    <property type="entry name" value="tRNA_endonuc-like_dom_sf"/>
</dbReference>
<accession>A0A5P9P3A6</accession>
<dbReference type="InterPro" id="IPR007560">
    <property type="entry name" value="Restrct_endonuc_IV_Mrr"/>
</dbReference>
<dbReference type="GeneID" id="42301130"/>
<gene>
    <name evidence="2" type="ORF">GCU68_08750</name>
</gene>
<protein>
    <recommendedName>
        <fullName evidence="1">Restriction endonuclease type IV Mrr domain-containing protein</fullName>
    </recommendedName>
</protein>